<feature type="compositionally biased region" description="Acidic residues" evidence="1">
    <location>
        <begin position="7"/>
        <end position="16"/>
    </location>
</feature>
<dbReference type="Pfam" id="PF18970">
    <property type="entry name" value="DUF5709"/>
    <property type="match status" value="1"/>
</dbReference>
<evidence type="ECO:0000313" key="3">
    <source>
        <dbReference type="EMBL" id="NYD36368.1"/>
    </source>
</evidence>
<evidence type="ECO:0000256" key="1">
    <source>
        <dbReference type="SAM" id="MobiDB-lite"/>
    </source>
</evidence>
<sequence length="183" mass="18729">MTHPDRDDDAVPEEPDLGSAIQLESGETLDGPPGTDAMDALTVAPNRPFGLDDPDTTPEGQRNRETVDERLAREIPDDTAGLDGVAAAPDATADDLGSETGEVRAGRLVADDTSPDSRATDVLDADDAGMSGGVAAAEEAAVHEIDEDDLTAPGDRSAEGAGDDPGVAGPQVRLTDEDLDPSS</sequence>
<evidence type="ECO:0000259" key="2">
    <source>
        <dbReference type="Pfam" id="PF18970"/>
    </source>
</evidence>
<protein>
    <recommendedName>
        <fullName evidence="2">DUF5709 domain-containing protein</fullName>
    </recommendedName>
</protein>
<keyword evidence="4" id="KW-1185">Reference proteome</keyword>
<feature type="compositionally biased region" description="Basic and acidic residues" evidence="1">
    <location>
        <begin position="61"/>
        <end position="76"/>
    </location>
</feature>
<evidence type="ECO:0000313" key="4">
    <source>
        <dbReference type="Proteomes" id="UP000535890"/>
    </source>
</evidence>
<feature type="region of interest" description="Disordered" evidence="1">
    <location>
        <begin position="1"/>
        <end position="183"/>
    </location>
</feature>
<accession>A0A7Y9J5P2</accession>
<reference evidence="3 4" key="1">
    <citation type="submission" date="2020-07" db="EMBL/GenBank/DDBJ databases">
        <title>Sequencing the genomes of 1000 actinobacteria strains.</title>
        <authorList>
            <person name="Klenk H.-P."/>
        </authorList>
    </citation>
    <scope>NUCLEOTIDE SEQUENCE [LARGE SCALE GENOMIC DNA]</scope>
    <source>
        <strain evidence="3 4">DSM 45772</strain>
    </source>
</reference>
<comment type="caution">
    <text evidence="3">The sequence shown here is derived from an EMBL/GenBank/DDBJ whole genome shotgun (WGS) entry which is preliminary data.</text>
</comment>
<dbReference type="EMBL" id="JACCBN010000001">
    <property type="protein sequence ID" value="NYD36368.1"/>
    <property type="molecule type" value="Genomic_DNA"/>
</dbReference>
<gene>
    <name evidence="3" type="ORF">BJ983_002470</name>
</gene>
<feature type="domain" description="DUF5709" evidence="2">
    <location>
        <begin position="99"/>
        <end position="147"/>
    </location>
</feature>
<dbReference type="RefSeq" id="WP_179794055.1">
    <property type="nucleotide sequence ID" value="NZ_BAABHP010000028.1"/>
</dbReference>
<proteinExistence type="predicted"/>
<dbReference type="InterPro" id="IPR043763">
    <property type="entry name" value="DUF5709"/>
</dbReference>
<organism evidence="3 4">
    <name type="scientific">Actinomycetospora corticicola</name>
    <dbReference type="NCBI Taxonomy" id="663602"/>
    <lineage>
        <taxon>Bacteria</taxon>
        <taxon>Bacillati</taxon>
        <taxon>Actinomycetota</taxon>
        <taxon>Actinomycetes</taxon>
        <taxon>Pseudonocardiales</taxon>
        <taxon>Pseudonocardiaceae</taxon>
        <taxon>Actinomycetospora</taxon>
    </lineage>
</organism>
<name>A0A7Y9J5P2_9PSEU</name>
<dbReference type="Proteomes" id="UP000535890">
    <property type="component" value="Unassembled WGS sequence"/>
</dbReference>
<dbReference type="AlphaFoldDB" id="A0A7Y9J5P2"/>